<dbReference type="InterPro" id="IPR002048">
    <property type="entry name" value="EF_hand_dom"/>
</dbReference>
<feature type="domain" description="EF-hand" evidence="4">
    <location>
        <begin position="435"/>
        <end position="470"/>
    </location>
</feature>
<sequence length="952" mass="105069">MPLSPRESIHKRFSRDRYQTIPYSSDDMAAHHPNDATIDIPLEQVPSHGVPPGARSDNPAFAPLKDDVQDEHKHHLFRGRRRGPATLQKPGALGYDGEEDKVTTMGRVYKKILNFSIVTRYLLYVAPLALILAVPIIVGGPPITKNPTIGRVRLRWFFVWVEIVWCSLWASKTVVHFLPYVFQLLVGVVNSGIRKYSLVIRSLEIPLSLVGWAVTSLATFAPIMTRNPIRRNLPKPDNIPADQSWSPTSMDHWERIVQQILGACVVASLIFLGEKLIIQLISINYHRKQFTARIKASKQNIYLLSQLYDASRQMFPAYCQEFAEEDAIIADQLDMKFGGSKRRSHNRSGSQTPMRLIQRNVNRFGDKISAAVGNVASEITGREVFNSNSSHSIVIEALEKRRTSEALARRIWMSFVVEGRDALVQDDFLEVLGNDKRQQAEEAFVAIDSDANGDISLDEMINVVVEFSRERKSIASSMHDVDQAITVLDRLLCAAVFVGIVFVFVAFLNQSFVTTLATAGTALLSLSFVFAATTQEVLGSCIFLFVKHPYDIGDRVDVGADQYTVEHISLLFSVFRRANGAKVGGLVQIPNITLNTLFIENLSRSGAMMEEHSVFVSFDTTFEDIQILRDEINKFVLDKDNSRDFHPDVNIEVLGTTDMSKLEIQVQIKHKGNWANETLRAARRSKFMCALVAALRAVPINGPGGGGDAAGSAANPGYSVTITDAEAKEAAAVAQKARDEARLIPPVKTDEASSDTVGDGMGAGLTSREGKIVSDLNARNPGTDFARDEAWTSGREGYELGLRRTRSNDPASPVRDQQSLDEVRGILRRGSSRGKRKASNAPWSGPSIPTINEPAAYSDYPGPQQGSYSSVPDYLTHPSASQSYPYNSQSSGFASPLPPVQPATSPIEMSQIGRSESTNNPYRSREGVPPPPPEPEDEDDDERRGVRPYSGA</sequence>
<proteinExistence type="predicted"/>
<feature type="region of interest" description="Disordered" evidence="2">
    <location>
        <begin position="44"/>
        <end position="64"/>
    </location>
</feature>
<organism evidence="5 6">
    <name type="scientific">Cladosporium halotolerans</name>
    <dbReference type="NCBI Taxonomy" id="1052096"/>
    <lineage>
        <taxon>Eukaryota</taxon>
        <taxon>Fungi</taxon>
        <taxon>Dikarya</taxon>
        <taxon>Ascomycota</taxon>
        <taxon>Pezizomycotina</taxon>
        <taxon>Dothideomycetes</taxon>
        <taxon>Dothideomycetidae</taxon>
        <taxon>Cladosporiales</taxon>
        <taxon>Cladosporiaceae</taxon>
        <taxon>Cladosporium</taxon>
    </lineage>
</organism>
<keyword evidence="3" id="KW-1133">Transmembrane helix</keyword>
<dbReference type="GeneID" id="96003411"/>
<evidence type="ECO:0000313" key="5">
    <source>
        <dbReference type="EMBL" id="KAL1589382.1"/>
    </source>
</evidence>
<dbReference type="GO" id="GO:0016020">
    <property type="term" value="C:membrane"/>
    <property type="evidence" value="ECO:0007669"/>
    <property type="project" value="InterPro"/>
</dbReference>
<evidence type="ECO:0000313" key="6">
    <source>
        <dbReference type="Proteomes" id="UP000803884"/>
    </source>
</evidence>
<feature type="transmembrane region" description="Helical" evidence="3">
    <location>
        <begin position="256"/>
        <end position="278"/>
    </location>
</feature>
<accession>A0AB34KZA5</accession>
<dbReference type="InterPro" id="IPR010920">
    <property type="entry name" value="LSM_dom_sf"/>
</dbReference>
<feature type="compositionally biased region" description="Polar residues" evidence="2">
    <location>
        <begin position="878"/>
        <end position="893"/>
    </location>
</feature>
<dbReference type="PANTHER" id="PTHR31323:SF14">
    <property type="entry name" value="MECHANOSENSITIVE ION CHANNEL PROTEIN MSY2"/>
    <property type="match status" value="1"/>
</dbReference>
<evidence type="ECO:0000259" key="4">
    <source>
        <dbReference type="PROSITE" id="PS50222"/>
    </source>
</evidence>
<dbReference type="SUPFAM" id="SSF47473">
    <property type="entry name" value="EF-hand"/>
    <property type="match status" value="1"/>
</dbReference>
<reference evidence="5 6" key="1">
    <citation type="journal article" date="2020" name="Microbiol. Resour. Announc.">
        <title>Draft Genome Sequence of a Cladosporium Species Isolated from the Mesophotic Ascidian Didemnum maculosum.</title>
        <authorList>
            <person name="Gioti A."/>
            <person name="Siaperas R."/>
            <person name="Nikolaivits E."/>
            <person name="Le Goff G."/>
            <person name="Ouazzani J."/>
            <person name="Kotoulas G."/>
            <person name="Topakas E."/>
        </authorList>
    </citation>
    <scope>NUCLEOTIDE SEQUENCE [LARGE SCALE GENOMIC DNA]</scope>
    <source>
        <strain evidence="5 6">TM138-S3</strain>
    </source>
</reference>
<feature type="compositionally biased region" description="Basic residues" evidence="2">
    <location>
        <begin position="826"/>
        <end position="838"/>
    </location>
</feature>
<feature type="compositionally biased region" description="Polar residues" evidence="2">
    <location>
        <begin position="902"/>
        <end position="922"/>
    </location>
</feature>
<dbReference type="GO" id="GO:0005509">
    <property type="term" value="F:calcium ion binding"/>
    <property type="evidence" value="ECO:0007669"/>
    <property type="project" value="InterPro"/>
</dbReference>
<keyword evidence="6" id="KW-1185">Reference proteome</keyword>
<comment type="caution">
    <text evidence="5">The sequence shown here is derived from an EMBL/GenBank/DDBJ whole genome shotgun (WGS) entry which is preliminary data.</text>
</comment>
<name>A0AB34KZA5_9PEZI</name>
<feature type="transmembrane region" description="Helical" evidence="3">
    <location>
        <begin position="121"/>
        <end position="140"/>
    </location>
</feature>
<dbReference type="InterPro" id="IPR058650">
    <property type="entry name" value="Msy1/2-like"/>
</dbReference>
<dbReference type="Gene3D" id="1.10.238.10">
    <property type="entry name" value="EF-hand"/>
    <property type="match status" value="1"/>
</dbReference>
<keyword evidence="1" id="KW-0106">Calcium</keyword>
<protein>
    <recommendedName>
        <fullName evidence="4">EF-hand domain-containing protein</fullName>
    </recommendedName>
</protein>
<keyword evidence="3" id="KW-0812">Transmembrane</keyword>
<dbReference type="PROSITE" id="PS50222">
    <property type="entry name" value="EF_HAND_2"/>
    <property type="match status" value="1"/>
</dbReference>
<dbReference type="SUPFAM" id="SSF50182">
    <property type="entry name" value="Sm-like ribonucleoproteins"/>
    <property type="match status" value="1"/>
</dbReference>
<evidence type="ECO:0000256" key="3">
    <source>
        <dbReference type="SAM" id="Phobius"/>
    </source>
</evidence>
<feature type="region of interest" description="Disordered" evidence="2">
    <location>
        <begin position="747"/>
        <end position="952"/>
    </location>
</feature>
<dbReference type="Proteomes" id="UP000803884">
    <property type="component" value="Unassembled WGS sequence"/>
</dbReference>
<dbReference type="InterPro" id="IPR006685">
    <property type="entry name" value="MscS_channel_2nd"/>
</dbReference>
<evidence type="ECO:0000256" key="2">
    <source>
        <dbReference type="SAM" id="MobiDB-lite"/>
    </source>
</evidence>
<dbReference type="Pfam" id="PF25886">
    <property type="entry name" value="Msy1"/>
    <property type="match status" value="1"/>
</dbReference>
<dbReference type="RefSeq" id="XP_069232487.1">
    <property type="nucleotide sequence ID" value="XM_069370573.1"/>
</dbReference>
<dbReference type="PROSITE" id="PS00018">
    <property type="entry name" value="EF_HAND_1"/>
    <property type="match status" value="1"/>
</dbReference>
<feature type="transmembrane region" description="Helical" evidence="3">
    <location>
        <begin position="487"/>
        <end position="508"/>
    </location>
</feature>
<dbReference type="GO" id="GO:0005262">
    <property type="term" value="F:calcium channel activity"/>
    <property type="evidence" value="ECO:0007669"/>
    <property type="project" value="TreeGrafter"/>
</dbReference>
<feature type="transmembrane region" description="Helical" evidence="3">
    <location>
        <begin position="152"/>
        <end position="171"/>
    </location>
</feature>
<dbReference type="PANTHER" id="PTHR31323">
    <property type="entry name" value="MECHANOSENSITIVE ION CHANNEL PROTEIN MSY2"/>
    <property type="match status" value="1"/>
</dbReference>
<dbReference type="InterPro" id="IPR018247">
    <property type="entry name" value="EF_Hand_1_Ca_BS"/>
</dbReference>
<keyword evidence="3" id="KW-0472">Membrane</keyword>
<dbReference type="InterPro" id="IPR011992">
    <property type="entry name" value="EF-hand-dom_pair"/>
</dbReference>
<evidence type="ECO:0000256" key="1">
    <source>
        <dbReference type="ARBA" id="ARBA00022837"/>
    </source>
</evidence>
<dbReference type="GO" id="GO:0006874">
    <property type="term" value="P:intracellular calcium ion homeostasis"/>
    <property type="evidence" value="ECO:0007669"/>
    <property type="project" value="TreeGrafter"/>
</dbReference>
<dbReference type="Pfam" id="PF00924">
    <property type="entry name" value="MS_channel_2nd"/>
    <property type="match status" value="1"/>
</dbReference>
<feature type="compositionally biased region" description="Basic and acidic residues" evidence="2">
    <location>
        <begin position="785"/>
        <end position="802"/>
    </location>
</feature>
<dbReference type="AlphaFoldDB" id="A0AB34KZA5"/>
<gene>
    <name evidence="5" type="ORF">WHR41_01967</name>
</gene>
<dbReference type="EMBL" id="JAAQHG020000005">
    <property type="protein sequence ID" value="KAL1589382.1"/>
    <property type="molecule type" value="Genomic_DNA"/>
</dbReference>